<dbReference type="AlphaFoldDB" id="A0A021VS00"/>
<dbReference type="Proteomes" id="UP000019753">
    <property type="component" value="Unassembled WGS sequence"/>
</dbReference>
<dbReference type="SUPFAM" id="SSF48008">
    <property type="entry name" value="GntR ligand-binding domain-like"/>
    <property type="match status" value="1"/>
</dbReference>
<accession>A0A021VS00</accession>
<dbReference type="InterPro" id="IPR036388">
    <property type="entry name" value="WH-like_DNA-bd_sf"/>
</dbReference>
<dbReference type="InterPro" id="IPR008920">
    <property type="entry name" value="TF_FadR/GntR_C"/>
</dbReference>
<comment type="caution">
    <text evidence="5">The sequence shown here is derived from an EMBL/GenBank/DDBJ whole genome shotgun (WGS) entry which is preliminary data.</text>
</comment>
<evidence type="ECO:0000256" key="1">
    <source>
        <dbReference type="ARBA" id="ARBA00023015"/>
    </source>
</evidence>
<keyword evidence="2" id="KW-0238">DNA-binding</keyword>
<dbReference type="EMBL" id="AXCW01000061">
    <property type="protein sequence ID" value="EYR63893.1"/>
    <property type="molecule type" value="Genomic_DNA"/>
</dbReference>
<name>A0A021VS00_9CELL</name>
<proteinExistence type="predicted"/>
<dbReference type="Gene3D" id="1.10.10.10">
    <property type="entry name" value="Winged helix-like DNA-binding domain superfamily/Winged helix DNA-binding domain"/>
    <property type="match status" value="1"/>
</dbReference>
<feature type="domain" description="HTH gntR-type" evidence="4">
    <location>
        <begin position="5"/>
        <end position="73"/>
    </location>
</feature>
<dbReference type="Pfam" id="PF07729">
    <property type="entry name" value="FCD"/>
    <property type="match status" value="1"/>
</dbReference>
<evidence type="ECO:0000313" key="6">
    <source>
        <dbReference type="Proteomes" id="UP000019753"/>
    </source>
</evidence>
<dbReference type="SMART" id="SM00895">
    <property type="entry name" value="FCD"/>
    <property type="match status" value="1"/>
</dbReference>
<dbReference type="GO" id="GO:0003677">
    <property type="term" value="F:DNA binding"/>
    <property type="evidence" value="ECO:0007669"/>
    <property type="project" value="UniProtKB-KW"/>
</dbReference>
<dbReference type="CDD" id="cd07377">
    <property type="entry name" value="WHTH_GntR"/>
    <property type="match status" value="1"/>
</dbReference>
<dbReference type="InterPro" id="IPR000524">
    <property type="entry name" value="Tscrpt_reg_HTH_GntR"/>
</dbReference>
<protein>
    <submittedName>
        <fullName evidence="5">GntR family transcriptional regulator</fullName>
    </submittedName>
</protein>
<evidence type="ECO:0000256" key="2">
    <source>
        <dbReference type="ARBA" id="ARBA00023125"/>
    </source>
</evidence>
<reference evidence="5 6" key="1">
    <citation type="submission" date="2014-01" db="EMBL/GenBank/DDBJ databases">
        <title>Actinotalea ferrariae CF5-4.</title>
        <authorList>
            <person name="Chen F."/>
            <person name="Li Y."/>
            <person name="Wang G."/>
        </authorList>
    </citation>
    <scope>NUCLEOTIDE SEQUENCE [LARGE SCALE GENOMIC DNA]</scope>
    <source>
        <strain evidence="5 6">CF5-4</strain>
    </source>
</reference>
<keyword evidence="6" id="KW-1185">Reference proteome</keyword>
<gene>
    <name evidence="5" type="ORF">N866_17345</name>
</gene>
<dbReference type="RefSeq" id="WP_034224907.1">
    <property type="nucleotide sequence ID" value="NZ_AXCW01000061.1"/>
</dbReference>
<sequence>MTRRTNLIDQAVGRLRQQITSGAWPVGTRIPAEPELTELIGVGRNTVREAVQSLVHAGMLERRQGSGTYVISNSELGTAMGRQIAGAHQRDVLEVRRSLEVEAARLAAVRATAEQVQELRAVRDRRAAAYASGALDDMVETDLLLHRTIARAADNPVLLALYENLLDAITENIRFNFEHPVHDDDSHHDLVEAIAAGDAEGAMREVDEYLSEFIGDIQVG</sequence>
<dbReference type="Pfam" id="PF00392">
    <property type="entry name" value="GntR"/>
    <property type="match status" value="1"/>
</dbReference>
<dbReference type="Gene3D" id="1.20.120.530">
    <property type="entry name" value="GntR ligand-binding domain-like"/>
    <property type="match status" value="1"/>
</dbReference>
<evidence type="ECO:0000256" key="3">
    <source>
        <dbReference type="ARBA" id="ARBA00023163"/>
    </source>
</evidence>
<dbReference type="InterPro" id="IPR011711">
    <property type="entry name" value="GntR_C"/>
</dbReference>
<dbReference type="OrthoDB" id="3575876at2"/>
<dbReference type="SUPFAM" id="SSF46785">
    <property type="entry name" value="Winged helix' DNA-binding domain"/>
    <property type="match status" value="1"/>
</dbReference>
<dbReference type="SMART" id="SM00345">
    <property type="entry name" value="HTH_GNTR"/>
    <property type="match status" value="1"/>
</dbReference>
<keyword evidence="1" id="KW-0805">Transcription regulation</keyword>
<organism evidence="5 6">
    <name type="scientific">Actinotalea ferrariae CF5-4</name>
    <dbReference type="NCBI Taxonomy" id="948458"/>
    <lineage>
        <taxon>Bacteria</taxon>
        <taxon>Bacillati</taxon>
        <taxon>Actinomycetota</taxon>
        <taxon>Actinomycetes</taxon>
        <taxon>Micrococcales</taxon>
        <taxon>Cellulomonadaceae</taxon>
        <taxon>Actinotalea</taxon>
    </lineage>
</organism>
<dbReference type="PANTHER" id="PTHR43537">
    <property type="entry name" value="TRANSCRIPTIONAL REGULATOR, GNTR FAMILY"/>
    <property type="match status" value="1"/>
</dbReference>
<dbReference type="PANTHER" id="PTHR43537:SF47">
    <property type="entry name" value="REGULATORY PROTEIN GNTR HTH"/>
    <property type="match status" value="1"/>
</dbReference>
<evidence type="ECO:0000313" key="5">
    <source>
        <dbReference type="EMBL" id="EYR63893.1"/>
    </source>
</evidence>
<dbReference type="PRINTS" id="PR00035">
    <property type="entry name" value="HTHGNTR"/>
</dbReference>
<keyword evidence="3" id="KW-0804">Transcription</keyword>
<dbReference type="GO" id="GO:0003700">
    <property type="term" value="F:DNA-binding transcription factor activity"/>
    <property type="evidence" value="ECO:0007669"/>
    <property type="project" value="InterPro"/>
</dbReference>
<dbReference type="PROSITE" id="PS50949">
    <property type="entry name" value="HTH_GNTR"/>
    <property type="match status" value="1"/>
</dbReference>
<evidence type="ECO:0000259" key="4">
    <source>
        <dbReference type="PROSITE" id="PS50949"/>
    </source>
</evidence>
<dbReference type="InterPro" id="IPR036390">
    <property type="entry name" value="WH_DNA-bd_sf"/>
</dbReference>